<accession>A0AAD4CSM6</accession>
<evidence type="ECO:0000313" key="2">
    <source>
        <dbReference type="EMBL" id="KAF9891965.1"/>
    </source>
</evidence>
<keyword evidence="1" id="KW-0812">Transmembrane</keyword>
<proteinExistence type="predicted"/>
<dbReference type="EMBL" id="VCAU01000015">
    <property type="protein sequence ID" value="KAF9891965.1"/>
    <property type="molecule type" value="Genomic_DNA"/>
</dbReference>
<gene>
    <name evidence="2" type="ORF">FE257_002928</name>
</gene>
<reference evidence="2" key="1">
    <citation type="journal article" date="2019" name="Beilstein J. Org. Chem.">
        <title>Nanangenines: drimane sesquiterpenoids as the dominant metabolite cohort of a novel Australian fungus, Aspergillus nanangensis.</title>
        <authorList>
            <person name="Lacey H.J."/>
            <person name="Gilchrist C.L.M."/>
            <person name="Crombie A."/>
            <person name="Kalaitzis J.A."/>
            <person name="Vuong D."/>
            <person name="Rutledge P.J."/>
            <person name="Turner P."/>
            <person name="Pitt J.I."/>
            <person name="Lacey E."/>
            <person name="Chooi Y.H."/>
            <person name="Piggott A.M."/>
        </authorList>
    </citation>
    <scope>NUCLEOTIDE SEQUENCE</scope>
    <source>
        <strain evidence="2">MST-FP2251</strain>
    </source>
</reference>
<reference evidence="2" key="2">
    <citation type="submission" date="2020-02" db="EMBL/GenBank/DDBJ databases">
        <authorList>
            <person name="Gilchrist C.L.M."/>
            <person name="Chooi Y.-H."/>
        </authorList>
    </citation>
    <scope>NUCLEOTIDE SEQUENCE</scope>
    <source>
        <strain evidence="2">MST-FP2251</strain>
    </source>
</reference>
<evidence type="ECO:0000313" key="3">
    <source>
        <dbReference type="Proteomes" id="UP001194746"/>
    </source>
</evidence>
<dbReference type="AlphaFoldDB" id="A0AAD4CSM6"/>
<keyword evidence="3" id="KW-1185">Reference proteome</keyword>
<feature type="transmembrane region" description="Helical" evidence="1">
    <location>
        <begin position="20"/>
        <end position="40"/>
    </location>
</feature>
<dbReference type="Proteomes" id="UP001194746">
    <property type="component" value="Unassembled WGS sequence"/>
</dbReference>
<protein>
    <submittedName>
        <fullName evidence="2">Uncharacterized protein</fullName>
    </submittedName>
</protein>
<keyword evidence="1" id="KW-1133">Transmembrane helix</keyword>
<name>A0AAD4CSM6_ASPNN</name>
<keyword evidence="1" id="KW-0472">Membrane</keyword>
<comment type="caution">
    <text evidence="2">The sequence shown here is derived from an EMBL/GenBank/DDBJ whole genome shotgun (WGS) entry which is preliminary data.</text>
</comment>
<sequence>MFHDPAPQQEVHIILSARQALSLVWAILSLKCLHALAIIFTTQRRTARAPNPNTWIHQAITHREKQIIHFFHDIISNHEISSSTANATGPPLLCVQSATSADTEPPRPHVPNPKFLTIEEVNHPSQMDDTGAPMTTPLSAICISPSGGLDLDGGPTTAEQEQASDLRRTAISDSVYTMPGRSVSPSRIQSRSSAAPLMAAAQYADILSKRPRFSTSPPFSLDSMTIPLSTYGAPLDMEDLSQSQSAESFPGKFPVSDGLEFCSLATPHCIRGRGAISVRPFSDM</sequence>
<evidence type="ECO:0000256" key="1">
    <source>
        <dbReference type="SAM" id="Phobius"/>
    </source>
</evidence>
<organism evidence="2 3">
    <name type="scientific">Aspergillus nanangensis</name>
    <dbReference type="NCBI Taxonomy" id="2582783"/>
    <lineage>
        <taxon>Eukaryota</taxon>
        <taxon>Fungi</taxon>
        <taxon>Dikarya</taxon>
        <taxon>Ascomycota</taxon>
        <taxon>Pezizomycotina</taxon>
        <taxon>Eurotiomycetes</taxon>
        <taxon>Eurotiomycetidae</taxon>
        <taxon>Eurotiales</taxon>
        <taxon>Aspergillaceae</taxon>
        <taxon>Aspergillus</taxon>
        <taxon>Aspergillus subgen. Circumdati</taxon>
    </lineage>
</organism>